<proteinExistence type="predicted"/>
<gene>
    <name evidence="2" type="ORF">SCABRO_00410</name>
</gene>
<dbReference type="AlphaFoldDB" id="A0A0B0ERV9"/>
<evidence type="ECO:0000313" key="2">
    <source>
        <dbReference type="EMBL" id="KHE93853.1"/>
    </source>
</evidence>
<accession>A0A0B0ERV9</accession>
<sequence length="277" mass="32307">MQIYQSLKNIRTLLSVFISMCVMVAGIEGSLEASKEASNQEIKNVRDSPFKSFIKQVKQNYGKQYASHVEELFEVFLREEKFDAAEAGPRFLEFDVLKMRETVGTFQTAIIKDGNMMSVRDSCKISFTPRERCYIYIFKIETTGKIFPLFPKKEFSQQTNSLTPNLTYFVPPMKKWLPLDKGYGKEAIILSAFTKVNYDIEKLMRYFNTFSTENLHDNKKKAKPVKEIPVISKGISGSKKSEERKLRLPFDELTTFTATEYIWKESKFVKTLWYKRK</sequence>
<evidence type="ECO:0000313" key="3">
    <source>
        <dbReference type="Proteomes" id="UP000030652"/>
    </source>
</evidence>
<organism evidence="2 3">
    <name type="scientific">Candidatus Scalindua brodae</name>
    <dbReference type="NCBI Taxonomy" id="237368"/>
    <lineage>
        <taxon>Bacteria</taxon>
        <taxon>Pseudomonadati</taxon>
        <taxon>Planctomycetota</taxon>
        <taxon>Candidatus Brocadiia</taxon>
        <taxon>Candidatus Brocadiales</taxon>
        <taxon>Candidatus Scalinduaceae</taxon>
        <taxon>Candidatus Scalindua</taxon>
    </lineage>
</organism>
<dbReference type="Pfam" id="PF14326">
    <property type="entry name" value="DUF4384"/>
    <property type="match status" value="1"/>
</dbReference>
<dbReference type="Proteomes" id="UP000030652">
    <property type="component" value="Unassembled WGS sequence"/>
</dbReference>
<reference evidence="2 3" key="1">
    <citation type="submission" date="2014-10" db="EMBL/GenBank/DDBJ databases">
        <title>Draft genome of anammox bacterium scalindua brodae, obtained using differential coverage binning of sequence data from two enrichment reactors.</title>
        <authorList>
            <person name="Speth D.R."/>
            <person name="Russ L."/>
            <person name="Kartal B."/>
            <person name="Op den Camp H.J."/>
            <person name="Dutilh B.E."/>
            <person name="Jetten M.S."/>
        </authorList>
    </citation>
    <scope>NUCLEOTIDE SEQUENCE [LARGE SCALE GENOMIC DNA]</scope>
    <source>
        <strain evidence="2">RU1</strain>
    </source>
</reference>
<name>A0A0B0ERV9_9BACT</name>
<evidence type="ECO:0000259" key="1">
    <source>
        <dbReference type="Pfam" id="PF14326"/>
    </source>
</evidence>
<protein>
    <recommendedName>
        <fullName evidence="1">DUF4384 domain-containing protein</fullName>
    </recommendedName>
</protein>
<dbReference type="EMBL" id="JRYO01000033">
    <property type="protein sequence ID" value="KHE93853.1"/>
    <property type="molecule type" value="Genomic_DNA"/>
</dbReference>
<feature type="domain" description="DUF4384" evidence="1">
    <location>
        <begin position="121"/>
        <end position="192"/>
    </location>
</feature>
<comment type="caution">
    <text evidence="2">The sequence shown here is derived from an EMBL/GenBank/DDBJ whole genome shotgun (WGS) entry which is preliminary data.</text>
</comment>
<dbReference type="InterPro" id="IPR025493">
    <property type="entry name" value="DUF4384"/>
</dbReference>